<organism evidence="1 2">
    <name type="scientific">Nakamurella leprariae</name>
    <dbReference type="NCBI Taxonomy" id="2803911"/>
    <lineage>
        <taxon>Bacteria</taxon>
        <taxon>Bacillati</taxon>
        <taxon>Actinomycetota</taxon>
        <taxon>Actinomycetes</taxon>
        <taxon>Nakamurellales</taxon>
        <taxon>Nakamurellaceae</taxon>
        <taxon>Nakamurella</taxon>
    </lineage>
</organism>
<accession>A0A939BZR0</accession>
<evidence type="ECO:0000313" key="1">
    <source>
        <dbReference type="EMBL" id="MBM9468430.1"/>
    </source>
</evidence>
<comment type="caution">
    <text evidence="1">The sequence shown here is derived from an EMBL/GenBank/DDBJ whole genome shotgun (WGS) entry which is preliminary data.</text>
</comment>
<dbReference type="Proteomes" id="UP000663792">
    <property type="component" value="Unassembled WGS sequence"/>
</dbReference>
<dbReference type="RefSeq" id="WP_205261390.1">
    <property type="nucleotide sequence ID" value="NZ_JAERWK010000018.1"/>
</dbReference>
<evidence type="ECO:0000313" key="2">
    <source>
        <dbReference type="Proteomes" id="UP000663792"/>
    </source>
</evidence>
<evidence type="ECO:0008006" key="3">
    <source>
        <dbReference type="Google" id="ProtNLM"/>
    </source>
</evidence>
<reference evidence="1" key="1">
    <citation type="submission" date="2021-01" db="EMBL/GenBank/DDBJ databases">
        <title>YIM 132084 draft genome.</title>
        <authorList>
            <person name="An D."/>
        </authorList>
    </citation>
    <scope>NUCLEOTIDE SEQUENCE</scope>
    <source>
        <strain evidence="1">YIM 132084</strain>
    </source>
</reference>
<keyword evidence="2" id="KW-1185">Reference proteome</keyword>
<dbReference type="AlphaFoldDB" id="A0A939BZR0"/>
<dbReference type="EMBL" id="JAERWK010000018">
    <property type="protein sequence ID" value="MBM9468430.1"/>
    <property type="molecule type" value="Genomic_DNA"/>
</dbReference>
<sequence>MDRRWLGAVMLAMALLAVVVVSVIDDRIVGGRPVAEPLVPAPRTGDCVIGFLDQATSYGSPLYLPSPAVRACDGPRQGEVVFVVPDYVASVVAPDRDFRQPTLAESCRDQAGTYLGLDPVPEPHAGAPSTVPNGMWSATAGFGSALIGPGPRQAAAGQAWGACIVYPIDLAGDPAGALAGPVAGVLHLTTPDTARFGVCREQVGGAAVGCTRPHRAELFGFTTVTPDVEPSQLESSCRDLVTTATDMPDPTAAGRLRITVTVRSHNGSASDDPLGTVAQCAIELTDPVHSLTSSLWALGSTALPVG</sequence>
<name>A0A939BZR0_9ACTN</name>
<protein>
    <recommendedName>
        <fullName evidence="3">Septum formation-related domain-containing protein</fullName>
    </recommendedName>
</protein>
<gene>
    <name evidence="1" type="ORF">JL106_14190</name>
</gene>
<proteinExistence type="predicted"/>